<evidence type="ECO:0000313" key="2">
    <source>
        <dbReference type="Proteomes" id="UP000823634"/>
    </source>
</evidence>
<proteinExistence type="predicted"/>
<reference evidence="1" key="2">
    <citation type="journal article" date="2021" name="PeerJ">
        <title>Extensive microbial diversity within the chicken gut microbiome revealed by metagenomics and culture.</title>
        <authorList>
            <person name="Gilroy R."/>
            <person name="Ravi A."/>
            <person name="Getino M."/>
            <person name="Pursley I."/>
            <person name="Horton D.L."/>
            <person name="Alikhan N.F."/>
            <person name="Baker D."/>
            <person name="Gharbi K."/>
            <person name="Hall N."/>
            <person name="Watson M."/>
            <person name="Adriaenssens E.M."/>
            <person name="Foster-Nyarko E."/>
            <person name="Jarju S."/>
            <person name="Secka A."/>
            <person name="Antonio M."/>
            <person name="Oren A."/>
            <person name="Chaudhuri R.R."/>
            <person name="La Ragione R."/>
            <person name="Hildebrand F."/>
            <person name="Pallen M.J."/>
        </authorList>
    </citation>
    <scope>NUCLEOTIDE SEQUENCE</scope>
    <source>
        <strain evidence="1">17113</strain>
    </source>
</reference>
<reference evidence="1" key="1">
    <citation type="submission" date="2020-10" db="EMBL/GenBank/DDBJ databases">
        <authorList>
            <person name="Gilroy R."/>
        </authorList>
    </citation>
    <scope>NUCLEOTIDE SEQUENCE</scope>
    <source>
        <strain evidence="1">17113</strain>
    </source>
</reference>
<gene>
    <name evidence="1" type="ORF">IAC61_01175</name>
</gene>
<protein>
    <submittedName>
        <fullName evidence="1">Uncharacterized protein</fullName>
    </submittedName>
</protein>
<sequence length="275" mass="30792">MVLKSSETDKKLQRHIGGAECQGYFDAVALSLSQDAPVSFKRDLRCLVEALSRYIDASVASPRLSYPQRVDALTYLCLCIGQDPELDGRLRYYFDTPEYLCFDVGINYYNALVKRLSLALDAPYLTRLYLRCPSPCGGLEFAYASGKLLEAKVTVAVKQLAKLDMKAKRAYIKINVEIEGIEDREAVYGLLLLNTKRNIKSQRFALAPENSNHIQKTYELSYPLADLGPYKRADLGLLIQVRGHQSELGENGKTAVKEKIAQLVLPVSANLVFEK</sequence>
<name>A0A9D9GW29_9FIRM</name>
<dbReference type="AlphaFoldDB" id="A0A9D9GW29"/>
<evidence type="ECO:0000313" key="1">
    <source>
        <dbReference type="EMBL" id="MBO8425918.1"/>
    </source>
</evidence>
<dbReference type="Proteomes" id="UP000823634">
    <property type="component" value="Unassembled WGS sequence"/>
</dbReference>
<comment type="caution">
    <text evidence="1">The sequence shown here is derived from an EMBL/GenBank/DDBJ whole genome shotgun (WGS) entry which is preliminary data.</text>
</comment>
<accession>A0A9D9GW29</accession>
<dbReference type="EMBL" id="JADINA010000008">
    <property type="protein sequence ID" value="MBO8425918.1"/>
    <property type="molecule type" value="Genomic_DNA"/>
</dbReference>
<organism evidence="1 2">
    <name type="scientific">Candidatus Alloenteromonas pullistercoris</name>
    <dbReference type="NCBI Taxonomy" id="2840785"/>
    <lineage>
        <taxon>Bacteria</taxon>
        <taxon>Bacillati</taxon>
        <taxon>Bacillota</taxon>
        <taxon>Bacillota incertae sedis</taxon>
        <taxon>Candidatus Alloenteromonas</taxon>
    </lineage>
</organism>